<dbReference type="PANTHER" id="PTHR33202">
    <property type="entry name" value="ZINC UPTAKE REGULATION PROTEIN"/>
    <property type="match status" value="1"/>
</dbReference>
<accession>A0ABT7Y5J9</accession>
<dbReference type="PANTHER" id="PTHR33202:SF6">
    <property type="entry name" value="ZINC UPTAKE REGULATION PROTEIN"/>
    <property type="match status" value="1"/>
</dbReference>
<evidence type="ECO:0000256" key="1">
    <source>
        <dbReference type="ARBA" id="ARBA00007957"/>
    </source>
</evidence>
<evidence type="ECO:0000256" key="2">
    <source>
        <dbReference type="ARBA" id="ARBA00022491"/>
    </source>
</evidence>
<dbReference type="InterPro" id="IPR036390">
    <property type="entry name" value="WH_DNA-bd_sf"/>
</dbReference>
<keyword evidence="6" id="KW-0804">Transcription</keyword>
<comment type="caution">
    <text evidence="7">The sequence shown here is derived from an EMBL/GenBank/DDBJ whole genome shotgun (WGS) entry which is preliminary data.</text>
</comment>
<organism evidence="7 8">
    <name type="scientific">Vibrio agarivorans</name>
    <dbReference type="NCBI Taxonomy" id="153622"/>
    <lineage>
        <taxon>Bacteria</taxon>
        <taxon>Pseudomonadati</taxon>
        <taxon>Pseudomonadota</taxon>
        <taxon>Gammaproteobacteria</taxon>
        <taxon>Vibrionales</taxon>
        <taxon>Vibrionaceae</taxon>
        <taxon>Vibrio</taxon>
    </lineage>
</organism>
<sequence>MNKISTVIEHVEKRCKARGKTLTPQRQLILKALVHADRALSAYDLVDYSQHHFSQSIQPMSVYRVLDFLESEHFAHKLKASNKYIACSHILCDHAHGIPQILICSKCNKISEQTVDPELLESIQTHAKQQGFIISSPQLELNGICRDCAEKH</sequence>
<evidence type="ECO:0000256" key="3">
    <source>
        <dbReference type="ARBA" id="ARBA00022833"/>
    </source>
</evidence>
<dbReference type="Gene3D" id="3.30.1490.190">
    <property type="match status" value="1"/>
</dbReference>
<dbReference type="InterPro" id="IPR002481">
    <property type="entry name" value="FUR"/>
</dbReference>
<reference evidence="7" key="1">
    <citation type="submission" date="2024-05" db="EMBL/GenBank/DDBJ databases">
        <title>Genome Sequences of Four Agar- Degrading Marine Bacteria.</title>
        <authorList>
            <person name="Phillips E.K."/>
            <person name="Shaffer J.C."/>
            <person name="Henson M.W."/>
            <person name="Temperton B."/>
            <person name="Thrash C.J."/>
            <person name="Martin M.O."/>
        </authorList>
    </citation>
    <scope>NUCLEOTIDE SEQUENCE</scope>
    <source>
        <strain evidence="7">EKP203</strain>
    </source>
</reference>
<keyword evidence="8" id="KW-1185">Reference proteome</keyword>
<dbReference type="EMBL" id="JAUEOZ010000002">
    <property type="protein sequence ID" value="MDN2483325.1"/>
    <property type="molecule type" value="Genomic_DNA"/>
</dbReference>
<dbReference type="SUPFAM" id="SSF46785">
    <property type="entry name" value="Winged helix' DNA-binding domain"/>
    <property type="match status" value="1"/>
</dbReference>
<name>A0ABT7Y5J9_9VIBR</name>
<evidence type="ECO:0000256" key="6">
    <source>
        <dbReference type="ARBA" id="ARBA00023163"/>
    </source>
</evidence>
<keyword evidence="4" id="KW-0805">Transcription regulation</keyword>
<evidence type="ECO:0000256" key="5">
    <source>
        <dbReference type="ARBA" id="ARBA00023125"/>
    </source>
</evidence>
<keyword evidence="2" id="KW-0678">Repressor</keyword>
<dbReference type="Pfam" id="PF01475">
    <property type="entry name" value="FUR"/>
    <property type="match status" value="1"/>
</dbReference>
<dbReference type="Proteomes" id="UP001169719">
    <property type="component" value="Unassembled WGS sequence"/>
</dbReference>
<keyword evidence="3" id="KW-0862">Zinc</keyword>
<dbReference type="InterPro" id="IPR036388">
    <property type="entry name" value="WH-like_DNA-bd_sf"/>
</dbReference>
<proteinExistence type="inferred from homology"/>
<comment type="similarity">
    <text evidence="1">Belongs to the Fur family.</text>
</comment>
<evidence type="ECO:0000256" key="4">
    <source>
        <dbReference type="ARBA" id="ARBA00023015"/>
    </source>
</evidence>
<protein>
    <submittedName>
        <fullName evidence="7">Transcriptional repressor</fullName>
    </submittedName>
</protein>
<dbReference type="RefSeq" id="WP_289963385.1">
    <property type="nucleotide sequence ID" value="NZ_JAUEOZ010000002.1"/>
</dbReference>
<evidence type="ECO:0000313" key="8">
    <source>
        <dbReference type="Proteomes" id="UP001169719"/>
    </source>
</evidence>
<evidence type="ECO:0000313" key="7">
    <source>
        <dbReference type="EMBL" id="MDN2483325.1"/>
    </source>
</evidence>
<dbReference type="InterPro" id="IPR043135">
    <property type="entry name" value="Fur_C"/>
</dbReference>
<dbReference type="Gene3D" id="1.10.10.10">
    <property type="entry name" value="Winged helix-like DNA-binding domain superfamily/Winged helix DNA-binding domain"/>
    <property type="match status" value="1"/>
</dbReference>
<keyword evidence="5" id="KW-0238">DNA-binding</keyword>
<gene>
    <name evidence="7" type="ORF">QWJ08_18435</name>
</gene>